<sequence length="442" mass="50480">MEAEVTEILLPKKKSISSGDSYHEADFELKSYSSGLKWVFLDYSSLWRAGFSWSIFFLLNIGVPIVSHFVFSCSDCDRDHQRPYDAIVQVSLSLFAALSFVSLSSFARKYGLRRFLFLDKLCDESEKVRQGYTQQLHSVLGLDFQLDYGFFYVFQSSLLTFDSVYKIWWFSSGGNQIPYLYNMHLSKAIVCILLMCSWLYRISICFLVCVLFRLTCYLQILRLEEFAQVFERESDVASILIEHLRIRRNLRVISHRFRLFILLTLILVTISQFVSLLVTTEPSSKFNIATAGELALCSITLVTGLFICLRSAAKITHKAVSVTSLAAKWHACATINSFDELEDETPTAQIASAQTAYPVTPNWDSDNEEGDGDDVLDNTNLVPIYVNTISYQKRQAIVTYFEHNKAGITVYGFMLDRTWLHTIFAIQLSLTLWILNKTIGIS</sequence>
<keyword evidence="1" id="KW-1133">Transmembrane helix</keyword>
<organism evidence="2 3">
    <name type="scientific">Rehmannia glutinosa</name>
    <name type="common">Chinese foxglove</name>
    <dbReference type="NCBI Taxonomy" id="99300"/>
    <lineage>
        <taxon>Eukaryota</taxon>
        <taxon>Viridiplantae</taxon>
        <taxon>Streptophyta</taxon>
        <taxon>Embryophyta</taxon>
        <taxon>Tracheophyta</taxon>
        <taxon>Spermatophyta</taxon>
        <taxon>Magnoliopsida</taxon>
        <taxon>eudicotyledons</taxon>
        <taxon>Gunneridae</taxon>
        <taxon>Pentapetalae</taxon>
        <taxon>asterids</taxon>
        <taxon>lamiids</taxon>
        <taxon>Lamiales</taxon>
        <taxon>Orobanchaceae</taxon>
        <taxon>Rehmannieae</taxon>
        <taxon>Rehmannia</taxon>
    </lineage>
</organism>
<dbReference type="InterPro" id="IPR021924">
    <property type="entry name" value="DUF3537"/>
</dbReference>
<evidence type="ECO:0000313" key="3">
    <source>
        <dbReference type="Proteomes" id="UP001318860"/>
    </source>
</evidence>
<name>A0ABR0WQB7_REHGL</name>
<feature type="transmembrane region" description="Helical" evidence="1">
    <location>
        <begin position="86"/>
        <end position="107"/>
    </location>
</feature>
<dbReference type="Pfam" id="PF12056">
    <property type="entry name" value="DUF3537"/>
    <property type="match status" value="1"/>
</dbReference>
<feature type="transmembrane region" description="Helical" evidence="1">
    <location>
        <begin position="46"/>
        <end position="66"/>
    </location>
</feature>
<keyword evidence="1" id="KW-0472">Membrane</keyword>
<protein>
    <submittedName>
        <fullName evidence="2">Uncharacterized protein</fullName>
    </submittedName>
</protein>
<gene>
    <name evidence="2" type="ORF">DH2020_017248</name>
</gene>
<dbReference type="Proteomes" id="UP001318860">
    <property type="component" value="Unassembled WGS sequence"/>
</dbReference>
<evidence type="ECO:0000313" key="2">
    <source>
        <dbReference type="EMBL" id="KAK6149723.1"/>
    </source>
</evidence>
<feature type="transmembrane region" description="Helical" evidence="1">
    <location>
        <begin position="150"/>
        <end position="168"/>
    </location>
</feature>
<reference evidence="2 3" key="1">
    <citation type="journal article" date="2021" name="Comput. Struct. Biotechnol. J.">
        <title>De novo genome assembly of the potent medicinal plant Rehmannia glutinosa using nanopore technology.</title>
        <authorList>
            <person name="Ma L."/>
            <person name="Dong C."/>
            <person name="Song C."/>
            <person name="Wang X."/>
            <person name="Zheng X."/>
            <person name="Niu Y."/>
            <person name="Chen S."/>
            <person name="Feng W."/>
        </authorList>
    </citation>
    <scope>NUCLEOTIDE SEQUENCE [LARGE SCALE GENOMIC DNA]</scope>
    <source>
        <strain evidence="2">DH-2019</strain>
    </source>
</reference>
<evidence type="ECO:0000256" key="1">
    <source>
        <dbReference type="SAM" id="Phobius"/>
    </source>
</evidence>
<feature type="transmembrane region" description="Helical" evidence="1">
    <location>
        <begin position="257"/>
        <end position="280"/>
    </location>
</feature>
<dbReference type="EMBL" id="JABTTQ020000009">
    <property type="protein sequence ID" value="KAK6149723.1"/>
    <property type="molecule type" value="Genomic_DNA"/>
</dbReference>
<dbReference type="PANTHER" id="PTHR31963">
    <property type="entry name" value="RAS GUANINE NUCLEOTIDE EXCHANGE FACTOR K"/>
    <property type="match status" value="1"/>
</dbReference>
<comment type="caution">
    <text evidence="2">The sequence shown here is derived from an EMBL/GenBank/DDBJ whole genome shotgun (WGS) entry which is preliminary data.</text>
</comment>
<dbReference type="PANTHER" id="PTHR31963:SF17">
    <property type="entry name" value="PROTEIN, PUTATIVE (DUF3537)-RELATED"/>
    <property type="match status" value="1"/>
</dbReference>
<feature type="transmembrane region" description="Helical" evidence="1">
    <location>
        <begin position="286"/>
        <end position="309"/>
    </location>
</feature>
<proteinExistence type="predicted"/>
<feature type="transmembrane region" description="Helical" evidence="1">
    <location>
        <begin position="188"/>
        <end position="212"/>
    </location>
</feature>
<keyword evidence="1" id="KW-0812">Transmembrane</keyword>
<keyword evidence="3" id="KW-1185">Reference proteome</keyword>
<accession>A0ABR0WQB7</accession>